<dbReference type="InterPro" id="IPR053142">
    <property type="entry name" value="PchR_regulatory_protein"/>
</dbReference>
<evidence type="ECO:0000256" key="2">
    <source>
        <dbReference type="ARBA" id="ARBA00023163"/>
    </source>
</evidence>
<keyword evidence="2" id="KW-0804">Transcription</keyword>
<dbReference type="PROSITE" id="PS01124">
    <property type="entry name" value="HTH_ARAC_FAMILY_2"/>
    <property type="match status" value="1"/>
</dbReference>
<keyword evidence="5" id="KW-1185">Reference proteome</keyword>
<protein>
    <submittedName>
        <fullName evidence="4">AraC family transcriptional regulator</fullName>
    </submittedName>
</protein>
<reference evidence="4" key="1">
    <citation type="submission" date="2022-11" db="EMBL/GenBank/DDBJ databases">
        <title>Lacinutrix neustonica HL-RS19T sp. nov., isolated from the surface microlayer sample of brackish Lake Shihwa.</title>
        <authorList>
            <person name="Choi J.Y."/>
            <person name="Hwang C.Y."/>
        </authorList>
    </citation>
    <scope>NUCLEOTIDE SEQUENCE</scope>
    <source>
        <strain evidence="4">HL-RS19</strain>
    </source>
</reference>
<sequence>MIFRDDYGDGYFKSITFDFGVGIIIADCLLKKDLCIEFTKEKINPLKLLFNLNAPITLLGSDIEHRLTRLESLMFSPATSESQTLKFTKDKPTTFLCIHINRKVFEEKLEQFIGDMSVDLETLFRDLNGINKFYYKSFYTLEISELIEEIKSCDLSDFMQSVFLEGKTYEILTLFLQQFTEKRNEPDDLKLLRKSTITKIEAAVDIIKKELDIRISVNALAKRVGLNRNTLQAGFKQLFSTSVNEYMRDHKIERAKVLLENSDLNITEITYKIGINSEAISQNYLKNATD</sequence>
<dbReference type="AlphaFoldDB" id="A0A9E8MZR6"/>
<dbReference type="SUPFAM" id="SSF46689">
    <property type="entry name" value="Homeodomain-like"/>
    <property type="match status" value="1"/>
</dbReference>
<feature type="domain" description="HTH araC/xylS-type" evidence="3">
    <location>
        <begin position="201"/>
        <end position="290"/>
    </location>
</feature>
<evidence type="ECO:0000313" key="4">
    <source>
        <dbReference type="EMBL" id="WAC03254.1"/>
    </source>
</evidence>
<dbReference type="KEGG" id="lnu:N7U66_06695"/>
<dbReference type="InterPro" id="IPR018060">
    <property type="entry name" value="HTH_AraC"/>
</dbReference>
<name>A0A9E8MZR6_9FLAO</name>
<dbReference type="SMART" id="SM00342">
    <property type="entry name" value="HTH_ARAC"/>
    <property type="match status" value="1"/>
</dbReference>
<dbReference type="EMBL" id="CP113088">
    <property type="protein sequence ID" value="WAC03254.1"/>
    <property type="molecule type" value="Genomic_DNA"/>
</dbReference>
<evidence type="ECO:0000259" key="3">
    <source>
        <dbReference type="PROSITE" id="PS01124"/>
    </source>
</evidence>
<dbReference type="GO" id="GO:0043565">
    <property type="term" value="F:sequence-specific DNA binding"/>
    <property type="evidence" value="ECO:0007669"/>
    <property type="project" value="InterPro"/>
</dbReference>
<keyword evidence="1" id="KW-0805">Transcription regulation</keyword>
<proteinExistence type="predicted"/>
<dbReference type="InterPro" id="IPR009057">
    <property type="entry name" value="Homeodomain-like_sf"/>
</dbReference>
<accession>A0A9E8MZR6</accession>
<dbReference type="Gene3D" id="1.10.10.60">
    <property type="entry name" value="Homeodomain-like"/>
    <property type="match status" value="1"/>
</dbReference>
<dbReference type="GO" id="GO:0003700">
    <property type="term" value="F:DNA-binding transcription factor activity"/>
    <property type="evidence" value="ECO:0007669"/>
    <property type="project" value="InterPro"/>
</dbReference>
<evidence type="ECO:0000313" key="5">
    <source>
        <dbReference type="Proteomes" id="UP001164705"/>
    </source>
</evidence>
<dbReference type="Proteomes" id="UP001164705">
    <property type="component" value="Chromosome"/>
</dbReference>
<evidence type="ECO:0000256" key="1">
    <source>
        <dbReference type="ARBA" id="ARBA00023015"/>
    </source>
</evidence>
<dbReference type="Pfam" id="PF12833">
    <property type="entry name" value="HTH_18"/>
    <property type="match status" value="1"/>
</dbReference>
<dbReference type="PANTHER" id="PTHR47893:SF1">
    <property type="entry name" value="REGULATORY PROTEIN PCHR"/>
    <property type="match status" value="1"/>
</dbReference>
<gene>
    <name evidence="4" type="ORF">N7U66_06695</name>
</gene>
<dbReference type="PANTHER" id="PTHR47893">
    <property type="entry name" value="REGULATORY PROTEIN PCHR"/>
    <property type="match status" value="1"/>
</dbReference>
<organism evidence="4 5">
    <name type="scientific">Lacinutrix neustonica</name>
    <dbReference type="NCBI Taxonomy" id="2980107"/>
    <lineage>
        <taxon>Bacteria</taxon>
        <taxon>Pseudomonadati</taxon>
        <taxon>Bacteroidota</taxon>
        <taxon>Flavobacteriia</taxon>
        <taxon>Flavobacteriales</taxon>
        <taxon>Flavobacteriaceae</taxon>
        <taxon>Lacinutrix</taxon>
    </lineage>
</organism>